<keyword evidence="4" id="KW-0862">Zinc</keyword>
<keyword evidence="2" id="KW-0479">Metal-binding</keyword>
<keyword evidence="1" id="KW-0645">Protease</keyword>
<dbReference type="InterPro" id="IPR025657">
    <property type="entry name" value="RadC_JAB"/>
</dbReference>
<evidence type="ECO:0000256" key="2">
    <source>
        <dbReference type="ARBA" id="ARBA00022723"/>
    </source>
</evidence>
<dbReference type="Gene3D" id="3.40.140.10">
    <property type="entry name" value="Cytidine Deaminase, domain 2"/>
    <property type="match status" value="1"/>
</dbReference>
<reference evidence="7" key="1">
    <citation type="submission" date="2020-11" db="EMBL/GenBank/DDBJ databases">
        <authorList>
            <person name="Tran Van P."/>
        </authorList>
    </citation>
    <scope>NUCLEOTIDE SEQUENCE</scope>
</reference>
<dbReference type="OrthoDB" id="6370206at2759"/>
<dbReference type="EMBL" id="LR905012">
    <property type="protein sequence ID" value="CAD7253229.1"/>
    <property type="molecule type" value="Genomic_DNA"/>
</dbReference>
<keyword evidence="5" id="KW-0482">Metalloprotease</keyword>
<dbReference type="InterPro" id="IPR001405">
    <property type="entry name" value="UPF0758"/>
</dbReference>
<dbReference type="InterPro" id="IPR037518">
    <property type="entry name" value="MPN"/>
</dbReference>
<dbReference type="SUPFAM" id="SSF102712">
    <property type="entry name" value="JAB1/MPN domain"/>
    <property type="match status" value="1"/>
</dbReference>
<evidence type="ECO:0000259" key="6">
    <source>
        <dbReference type="PROSITE" id="PS50249"/>
    </source>
</evidence>
<organism evidence="7">
    <name type="scientific">Darwinula stevensoni</name>
    <dbReference type="NCBI Taxonomy" id="69355"/>
    <lineage>
        <taxon>Eukaryota</taxon>
        <taxon>Metazoa</taxon>
        <taxon>Ecdysozoa</taxon>
        <taxon>Arthropoda</taxon>
        <taxon>Crustacea</taxon>
        <taxon>Oligostraca</taxon>
        <taxon>Ostracoda</taxon>
        <taxon>Podocopa</taxon>
        <taxon>Podocopida</taxon>
        <taxon>Darwinulocopina</taxon>
        <taxon>Darwinuloidea</taxon>
        <taxon>Darwinulidae</taxon>
        <taxon>Darwinula</taxon>
    </lineage>
</organism>
<keyword evidence="3" id="KW-0378">Hydrolase</keyword>
<dbReference type="PROSITE" id="PS50249">
    <property type="entry name" value="MPN"/>
    <property type="match status" value="1"/>
</dbReference>
<evidence type="ECO:0000313" key="7">
    <source>
        <dbReference type="EMBL" id="CAD7253229.1"/>
    </source>
</evidence>
<dbReference type="PANTHER" id="PTHR30471">
    <property type="entry name" value="DNA REPAIR PROTEIN RADC"/>
    <property type="match status" value="1"/>
</dbReference>
<accession>A0A7R9FSB9</accession>
<dbReference type="PANTHER" id="PTHR30471:SF3">
    <property type="entry name" value="UPF0758 PROTEIN YEES-RELATED"/>
    <property type="match status" value="1"/>
</dbReference>
<proteinExistence type="predicted"/>
<dbReference type="GO" id="GO:0046872">
    <property type="term" value="F:metal ion binding"/>
    <property type="evidence" value="ECO:0007669"/>
    <property type="project" value="UniProtKB-KW"/>
</dbReference>
<dbReference type="Pfam" id="PF20582">
    <property type="entry name" value="UPF0758_N"/>
    <property type="match status" value="1"/>
</dbReference>
<dbReference type="AlphaFoldDB" id="A0A7R9FSB9"/>
<dbReference type="NCBIfam" id="TIGR00608">
    <property type="entry name" value="radc"/>
    <property type="match status" value="1"/>
</dbReference>
<sequence length="225" mass="24731">MTIKTWAIEDRPREKLILKGKQALSDAELIAILIGSGVVGKSALDVTKAILHSVDNNLNELGKKTLSDLQKFAGIGEARAIIIIAALELGRRRQLSDVRERVRITTSRDAYNVIAPLLIDLQHEEFWMLLLNRNNEVTARHKISSGGTSATVVDMKMIFRPALESLAAAIVVMHNHPSGNLQPSKSDIDLTQKIKAAGASLDITLLDHLIVSERGYYSFADEAML</sequence>
<feature type="domain" description="MPN" evidence="6">
    <location>
        <begin position="103"/>
        <end position="225"/>
    </location>
</feature>
<dbReference type="GO" id="GO:0006508">
    <property type="term" value="P:proteolysis"/>
    <property type="evidence" value="ECO:0007669"/>
    <property type="project" value="UniProtKB-KW"/>
</dbReference>
<keyword evidence="8" id="KW-1185">Reference proteome</keyword>
<dbReference type="NCBIfam" id="NF000642">
    <property type="entry name" value="PRK00024.1"/>
    <property type="match status" value="1"/>
</dbReference>
<dbReference type="CDD" id="cd08071">
    <property type="entry name" value="MPN_DUF2466"/>
    <property type="match status" value="1"/>
</dbReference>
<dbReference type="PROSITE" id="PS01302">
    <property type="entry name" value="UPF0758"/>
    <property type="match status" value="1"/>
</dbReference>
<evidence type="ECO:0000313" key="8">
    <source>
        <dbReference type="Proteomes" id="UP000677054"/>
    </source>
</evidence>
<protein>
    <recommendedName>
        <fullName evidence="6">MPN domain-containing protein</fullName>
    </recommendedName>
</protein>
<dbReference type="Proteomes" id="UP000677054">
    <property type="component" value="Unassembled WGS sequence"/>
</dbReference>
<dbReference type="InterPro" id="IPR020891">
    <property type="entry name" value="UPF0758_CS"/>
</dbReference>
<evidence type="ECO:0000256" key="3">
    <source>
        <dbReference type="ARBA" id="ARBA00022801"/>
    </source>
</evidence>
<name>A0A7R9FSB9_9CRUS</name>
<dbReference type="InterPro" id="IPR046778">
    <property type="entry name" value="UPF0758_N"/>
</dbReference>
<dbReference type="Pfam" id="PF04002">
    <property type="entry name" value="RadC"/>
    <property type="match status" value="1"/>
</dbReference>
<evidence type="ECO:0000256" key="4">
    <source>
        <dbReference type="ARBA" id="ARBA00022833"/>
    </source>
</evidence>
<evidence type="ECO:0000256" key="1">
    <source>
        <dbReference type="ARBA" id="ARBA00022670"/>
    </source>
</evidence>
<dbReference type="GO" id="GO:0008237">
    <property type="term" value="F:metallopeptidase activity"/>
    <property type="evidence" value="ECO:0007669"/>
    <property type="project" value="UniProtKB-KW"/>
</dbReference>
<dbReference type="EMBL" id="CAJPEV010005495">
    <property type="protein sequence ID" value="CAG0903218.1"/>
    <property type="molecule type" value="Genomic_DNA"/>
</dbReference>
<evidence type="ECO:0000256" key="5">
    <source>
        <dbReference type="ARBA" id="ARBA00023049"/>
    </source>
</evidence>
<gene>
    <name evidence="7" type="ORF">DSTB1V02_LOCUS12979</name>
</gene>